<protein>
    <recommendedName>
        <fullName evidence="1">DUF6570 domain-containing protein</fullName>
    </recommendedName>
</protein>
<dbReference type="Proteomes" id="UP000800038">
    <property type="component" value="Unassembled WGS sequence"/>
</dbReference>
<keyword evidence="3" id="KW-1185">Reference proteome</keyword>
<gene>
    <name evidence="2" type="ORF">EJ02DRAFT_340484</name>
</gene>
<evidence type="ECO:0000313" key="2">
    <source>
        <dbReference type="EMBL" id="KAF1944713.1"/>
    </source>
</evidence>
<name>A0A6A5SWT3_9PLEO</name>
<dbReference type="AlphaFoldDB" id="A0A6A5SWT3"/>
<sequence>AISEADCSRIHNFYTALHKVELEDCGVCSRRWFSLNVISGACDDCRKDRRKNSTAPDYVLLYGRENNVDPGIMPPYLPALTPTEEMLIAKVHVFMEIRQHRGQQYKYFGHICHFAVNIGRVFNALPRLPEDLDIIIVKPPASGNDDPNAITRQF</sequence>
<dbReference type="OrthoDB" id="3796230at2759"/>
<dbReference type="InterPro" id="IPR046700">
    <property type="entry name" value="DUF6570"/>
</dbReference>
<dbReference type="EMBL" id="ML976015">
    <property type="protein sequence ID" value="KAF1944713.1"/>
    <property type="molecule type" value="Genomic_DNA"/>
</dbReference>
<organism evidence="2 3">
    <name type="scientific">Clathrospora elynae</name>
    <dbReference type="NCBI Taxonomy" id="706981"/>
    <lineage>
        <taxon>Eukaryota</taxon>
        <taxon>Fungi</taxon>
        <taxon>Dikarya</taxon>
        <taxon>Ascomycota</taxon>
        <taxon>Pezizomycotina</taxon>
        <taxon>Dothideomycetes</taxon>
        <taxon>Pleosporomycetidae</taxon>
        <taxon>Pleosporales</taxon>
        <taxon>Diademaceae</taxon>
        <taxon>Clathrospora</taxon>
    </lineage>
</organism>
<evidence type="ECO:0000313" key="3">
    <source>
        <dbReference type="Proteomes" id="UP000800038"/>
    </source>
</evidence>
<proteinExistence type="predicted"/>
<accession>A0A6A5SWT3</accession>
<dbReference type="Pfam" id="PF20209">
    <property type="entry name" value="DUF6570"/>
    <property type="match status" value="1"/>
</dbReference>
<feature type="domain" description="DUF6570" evidence="1">
    <location>
        <begin position="65"/>
        <end position="136"/>
    </location>
</feature>
<feature type="non-terminal residue" evidence="2">
    <location>
        <position position="1"/>
    </location>
</feature>
<reference evidence="2" key="1">
    <citation type="journal article" date="2020" name="Stud. Mycol.">
        <title>101 Dothideomycetes genomes: a test case for predicting lifestyles and emergence of pathogens.</title>
        <authorList>
            <person name="Haridas S."/>
            <person name="Albert R."/>
            <person name="Binder M."/>
            <person name="Bloem J."/>
            <person name="Labutti K."/>
            <person name="Salamov A."/>
            <person name="Andreopoulos B."/>
            <person name="Baker S."/>
            <person name="Barry K."/>
            <person name="Bills G."/>
            <person name="Bluhm B."/>
            <person name="Cannon C."/>
            <person name="Castanera R."/>
            <person name="Culley D."/>
            <person name="Daum C."/>
            <person name="Ezra D."/>
            <person name="Gonzalez J."/>
            <person name="Henrissat B."/>
            <person name="Kuo A."/>
            <person name="Liang C."/>
            <person name="Lipzen A."/>
            <person name="Lutzoni F."/>
            <person name="Magnuson J."/>
            <person name="Mondo S."/>
            <person name="Nolan M."/>
            <person name="Ohm R."/>
            <person name="Pangilinan J."/>
            <person name="Park H.-J."/>
            <person name="Ramirez L."/>
            <person name="Alfaro M."/>
            <person name="Sun H."/>
            <person name="Tritt A."/>
            <person name="Yoshinaga Y."/>
            <person name="Zwiers L.-H."/>
            <person name="Turgeon B."/>
            <person name="Goodwin S."/>
            <person name="Spatafora J."/>
            <person name="Crous P."/>
            <person name="Grigoriev I."/>
        </authorList>
    </citation>
    <scope>NUCLEOTIDE SEQUENCE</scope>
    <source>
        <strain evidence="2">CBS 161.51</strain>
    </source>
</reference>
<evidence type="ECO:0000259" key="1">
    <source>
        <dbReference type="Pfam" id="PF20209"/>
    </source>
</evidence>